<keyword evidence="2" id="KW-1185">Reference proteome</keyword>
<dbReference type="EMBL" id="CM042011">
    <property type="protein sequence ID" value="KAI3768758.1"/>
    <property type="molecule type" value="Genomic_DNA"/>
</dbReference>
<evidence type="ECO:0000313" key="1">
    <source>
        <dbReference type="EMBL" id="KAI3768758.1"/>
    </source>
</evidence>
<organism evidence="1 2">
    <name type="scientific">Cichorium intybus</name>
    <name type="common">Chicory</name>
    <dbReference type="NCBI Taxonomy" id="13427"/>
    <lineage>
        <taxon>Eukaryota</taxon>
        <taxon>Viridiplantae</taxon>
        <taxon>Streptophyta</taxon>
        <taxon>Embryophyta</taxon>
        <taxon>Tracheophyta</taxon>
        <taxon>Spermatophyta</taxon>
        <taxon>Magnoliopsida</taxon>
        <taxon>eudicotyledons</taxon>
        <taxon>Gunneridae</taxon>
        <taxon>Pentapetalae</taxon>
        <taxon>asterids</taxon>
        <taxon>campanulids</taxon>
        <taxon>Asterales</taxon>
        <taxon>Asteraceae</taxon>
        <taxon>Cichorioideae</taxon>
        <taxon>Cichorieae</taxon>
        <taxon>Cichoriinae</taxon>
        <taxon>Cichorium</taxon>
    </lineage>
</organism>
<protein>
    <submittedName>
        <fullName evidence="1">Uncharacterized protein</fullName>
    </submittedName>
</protein>
<name>A0ACB9FBL2_CICIN</name>
<evidence type="ECO:0000313" key="2">
    <source>
        <dbReference type="Proteomes" id="UP001055811"/>
    </source>
</evidence>
<comment type="caution">
    <text evidence="1">The sequence shown here is derived from an EMBL/GenBank/DDBJ whole genome shotgun (WGS) entry which is preliminary data.</text>
</comment>
<reference evidence="2" key="1">
    <citation type="journal article" date="2022" name="Mol. Ecol. Resour.">
        <title>The genomes of chicory, endive, great burdock and yacon provide insights into Asteraceae palaeo-polyploidization history and plant inulin production.</title>
        <authorList>
            <person name="Fan W."/>
            <person name="Wang S."/>
            <person name="Wang H."/>
            <person name="Wang A."/>
            <person name="Jiang F."/>
            <person name="Liu H."/>
            <person name="Zhao H."/>
            <person name="Xu D."/>
            <person name="Zhang Y."/>
        </authorList>
    </citation>
    <scope>NUCLEOTIDE SEQUENCE [LARGE SCALE GENOMIC DNA]</scope>
    <source>
        <strain evidence="2">cv. Punajuju</strain>
    </source>
</reference>
<gene>
    <name evidence="1" type="ORF">L2E82_19589</name>
</gene>
<reference evidence="1 2" key="2">
    <citation type="journal article" date="2022" name="Mol. Ecol. Resour.">
        <title>The genomes of chicory, endive, great burdock and yacon provide insights into Asteraceae paleo-polyploidization history and plant inulin production.</title>
        <authorList>
            <person name="Fan W."/>
            <person name="Wang S."/>
            <person name="Wang H."/>
            <person name="Wang A."/>
            <person name="Jiang F."/>
            <person name="Liu H."/>
            <person name="Zhao H."/>
            <person name="Xu D."/>
            <person name="Zhang Y."/>
        </authorList>
    </citation>
    <scope>NUCLEOTIDE SEQUENCE [LARGE SCALE GENOMIC DNA]</scope>
    <source>
        <strain evidence="2">cv. Punajuju</strain>
        <tissue evidence="1">Leaves</tissue>
    </source>
</reference>
<dbReference type="Proteomes" id="UP001055811">
    <property type="component" value="Linkage Group LG03"/>
</dbReference>
<sequence length="106" mass="12366">MFWLNSGSTNSLLAPKTLSHSKYRPCFTSAGYTLHYRYKYRLFPRVFLYASPPFEACFPLFLPRIFIHLRERGKFSQKRRLVISIVTRLSPYIAVPIATPSVLFVC</sequence>
<accession>A0ACB9FBL2</accession>
<proteinExistence type="predicted"/>